<sequence length="148" mass="15669">MNDGRQRQWVAAAAVAESRKRKERDVAAEFRRVHLTTRHEPPPPAQKSPAAAGGGGNRLLAGYLAHEFLTLGTLFGQRWDPPAAVKPPAPPLRAVGKSGAPPPPPSAGEAKQGKPPSGYAEVACLLKAEGAHIPGIVNPTQLARWLQM</sequence>
<dbReference type="EMBL" id="LR746265">
    <property type="protein sequence ID" value="CAA7390551.1"/>
    <property type="molecule type" value="Genomic_DNA"/>
</dbReference>
<evidence type="ECO:0000313" key="2">
    <source>
        <dbReference type="EMBL" id="CAA7390551.1"/>
    </source>
</evidence>
<dbReference type="OrthoDB" id="687843at2759"/>
<organism evidence="2 3">
    <name type="scientific">Spirodela intermedia</name>
    <name type="common">Intermediate duckweed</name>
    <dbReference type="NCBI Taxonomy" id="51605"/>
    <lineage>
        <taxon>Eukaryota</taxon>
        <taxon>Viridiplantae</taxon>
        <taxon>Streptophyta</taxon>
        <taxon>Embryophyta</taxon>
        <taxon>Tracheophyta</taxon>
        <taxon>Spermatophyta</taxon>
        <taxon>Magnoliopsida</taxon>
        <taxon>Liliopsida</taxon>
        <taxon>Araceae</taxon>
        <taxon>Lemnoideae</taxon>
        <taxon>Spirodela</taxon>
    </lineage>
</organism>
<keyword evidence="3" id="KW-1185">Reference proteome</keyword>
<dbReference type="AlphaFoldDB" id="A0A7I8K123"/>
<dbReference type="PANTHER" id="PTHR34657">
    <property type="entry name" value="EMBRYO SAC DEVELOPMENT ARREST 6"/>
    <property type="match status" value="1"/>
</dbReference>
<reference evidence="2" key="1">
    <citation type="submission" date="2020-02" db="EMBL/GenBank/DDBJ databases">
        <authorList>
            <person name="Scholz U."/>
            <person name="Mascher M."/>
            <person name="Fiebig A."/>
        </authorList>
    </citation>
    <scope>NUCLEOTIDE SEQUENCE</scope>
</reference>
<feature type="compositionally biased region" description="Basic and acidic residues" evidence="1">
    <location>
        <begin position="17"/>
        <end position="41"/>
    </location>
</feature>
<dbReference type="PANTHER" id="PTHR34657:SF4">
    <property type="entry name" value="EMBRYO SAC DEVELOPMENT ARREST 6"/>
    <property type="match status" value="1"/>
</dbReference>
<dbReference type="Proteomes" id="UP000663760">
    <property type="component" value="Chromosome 2"/>
</dbReference>
<proteinExistence type="predicted"/>
<evidence type="ECO:0000313" key="3">
    <source>
        <dbReference type="Proteomes" id="UP000663760"/>
    </source>
</evidence>
<protein>
    <submittedName>
        <fullName evidence="2">Uncharacterized protein</fullName>
    </submittedName>
</protein>
<name>A0A7I8K123_SPIIN</name>
<evidence type="ECO:0000256" key="1">
    <source>
        <dbReference type="SAM" id="MobiDB-lite"/>
    </source>
</evidence>
<accession>A0A7I8K123</accession>
<feature type="region of interest" description="Disordered" evidence="1">
    <location>
        <begin position="1"/>
        <end position="56"/>
    </location>
</feature>
<feature type="region of interest" description="Disordered" evidence="1">
    <location>
        <begin position="79"/>
        <end position="117"/>
    </location>
</feature>
<gene>
    <name evidence="2" type="ORF">SI8410_02002013</name>
</gene>
<feature type="compositionally biased region" description="Low complexity" evidence="1">
    <location>
        <begin position="7"/>
        <end position="16"/>
    </location>
</feature>